<evidence type="ECO:0000256" key="2">
    <source>
        <dbReference type="SAM" id="Phobius"/>
    </source>
</evidence>
<evidence type="ECO:0000256" key="1">
    <source>
        <dbReference type="SAM" id="MobiDB-lite"/>
    </source>
</evidence>
<dbReference type="Proteomes" id="UP001518872">
    <property type="component" value="Unassembled WGS sequence"/>
</dbReference>
<keyword evidence="2" id="KW-1133">Transmembrane helix</keyword>
<dbReference type="EMBL" id="JAFEUC010000007">
    <property type="protein sequence ID" value="MBM7078003.1"/>
    <property type="molecule type" value="Genomic_DNA"/>
</dbReference>
<keyword evidence="2" id="KW-0472">Membrane</keyword>
<feature type="transmembrane region" description="Helical" evidence="2">
    <location>
        <begin position="117"/>
        <end position="139"/>
    </location>
</feature>
<keyword evidence="2" id="KW-0812">Transmembrane</keyword>
<feature type="region of interest" description="Disordered" evidence="1">
    <location>
        <begin position="144"/>
        <end position="165"/>
    </location>
</feature>
<gene>
    <name evidence="3" type="ORF">JQX11_16890</name>
</gene>
<sequence length="176" mass="18070">MRRAGTATTTGRWLRLLLLVGTLLGLSAMHTLGHDAHPGGGHPTGHGTSTDDPHRPAADRSSVPVPAADLMHLTPEVWGVPVGPGWGVAVADPVLRGCGDGCAVALPAGPPGPPATVWSVCLAVLGALTVTVLVLLFAVRSRPAGVSRPPSRPREPRAPPPRPLGLRLASVSVLRR</sequence>
<feature type="region of interest" description="Disordered" evidence="1">
    <location>
        <begin position="34"/>
        <end position="62"/>
    </location>
</feature>
<dbReference type="RefSeq" id="WP_204925899.1">
    <property type="nucleotide sequence ID" value="NZ_JAFEUC010000007.1"/>
</dbReference>
<keyword evidence="4" id="KW-1185">Reference proteome</keyword>
<reference evidence="3 4" key="1">
    <citation type="submission" date="2021-02" db="EMBL/GenBank/DDBJ databases">
        <authorList>
            <person name="Ra J.-S."/>
        </authorList>
    </citation>
    <scope>NUCLEOTIDE SEQUENCE [LARGE SCALE GENOMIC DNA]</scope>
    <source>
        <strain evidence="3 4">MMS20-R1-14</strain>
    </source>
</reference>
<accession>A0ABS2IXA5</accession>
<feature type="compositionally biased region" description="Basic and acidic residues" evidence="1">
    <location>
        <begin position="49"/>
        <end position="58"/>
    </location>
</feature>
<evidence type="ECO:0000313" key="4">
    <source>
        <dbReference type="Proteomes" id="UP001518872"/>
    </source>
</evidence>
<name>A0ABS2IXA5_9ACTN</name>
<protein>
    <submittedName>
        <fullName evidence="3">Uncharacterized protein</fullName>
    </submittedName>
</protein>
<evidence type="ECO:0000313" key="3">
    <source>
        <dbReference type="EMBL" id="MBM7078003.1"/>
    </source>
</evidence>
<organism evidence="3 4">
    <name type="scientific">Micromonospora humida</name>
    <dbReference type="NCBI Taxonomy" id="2809018"/>
    <lineage>
        <taxon>Bacteria</taxon>
        <taxon>Bacillati</taxon>
        <taxon>Actinomycetota</taxon>
        <taxon>Actinomycetes</taxon>
        <taxon>Micromonosporales</taxon>
        <taxon>Micromonosporaceae</taxon>
        <taxon>Micromonospora</taxon>
    </lineage>
</organism>
<comment type="caution">
    <text evidence="3">The sequence shown here is derived from an EMBL/GenBank/DDBJ whole genome shotgun (WGS) entry which is preliminary data.</text>
</comment>
<proteinExistence type="predicted"/>